<gene>
    <name evidence="2" type="ORF">PSON_ATCC_30995.1.T0820194</name>
</gene>
<dbReference type="OrthoDB" id="308210at2759"/>
<feature type="compositionally biased region" description="Basic and acidic residues" evidence="1">
    <location>
        <begin position="175"/>
        <end position="184"/>
    </location>
</feature>
<evidence type="ECO:0000313" key="2">
    <source>
        <dbReference type="EMBL" id="CAD8104590.1"/>
    </source>
</evidence>
<keyword evidence="3" id="KW-1185">Reference proteome</keyword>
<comment type="caution">
    <text evidence="2">The sequence shown here is derived from an EMBL/GenBank/DDBJ whole genome shotgun (WGS) entry which is preliminary data.</text>
</comment>
<evidence type="ECO:0000256" key="1">
    <source>
        <dbReference type="SAM" id="MobiDB-lite"/>
    </source>
</evidence>
<accession>A0A8S1PMF8</accession>
<protein>
    <submittedName>
        <fullName evidence="2">Uncharacterized protein</fullName>
    </submittedName>
</protein>
<evidence type="ECO:0000313" key="3">
    <source>
        <dbReference type="Proteomes" id="UP000692954"/>
    </source>
</evidence>
<reference evidence="2" key="1">
    <citation type="submission" date="2021-01" db="EMBL/GenBank/DDBJ databases">
        <authorList>
            <consortium name="Genoscope - CEA"/>
            <person name="William W."/>
        </authorList>
    </citation>
    <scope>NUCLEOTIDE SEQUENCE</scope>
</reference>
<proteinExistence type="predicted"/>
<dbReference type="EMBL" id="CAJJDN010000082">
    <property type="protein sequence ID" value="CAD8104590.1"/>
    <property type="molecule type" value="Genomic_DNA"/>
</dbReference>
<name>A0A8S1PMF8_9CILI</name>
<sequence>MTNIWNKNEIITPMSEYNLLYQYNKHVNQVQNIKEQPMNVEKPFHKKKLKPSTSKKLLEIKHPENTENKILVQKILTINNQPSAYALNDDLPIKPSNLGQKILEMRKLIEDNEGIEKRIKQTSSVINFDKIKQEYKKNKIYLKNLTACSRRIYNCFVPRAQVPVEVKKKKKVNEKKQQLQDLKRLQQQQPDEEKEKKHVQQIEESNVNEQIKLRSRQINILTQ</sequence>
<dbReference type="Proteomes" id="UP000692954">
    <property type="component" value="Unassembled WGS sequence"/>
</dbReference>
<organism evidence="2 3">
    <name type="scientific">Paramecium sonneborni</name>
    <dbReference type="NCBI Taxonomy" id="65129"/>
    <lineage>
        <taxon>Eukaryota</taxon>
        <taxon>Sar</taxon>
        <taxon>Alveolata</taxon>
        <taxon>Ciliophora</taxon>
        <taxon>Intramacronucleata</taxon>
        <taxon>Oligohymenophorea</taxon>
        <taxon>Peniculida</taxon>
        <taxon>Parameciidae</taxon>
        <taxon>Paramecium</taxon>
    </lineage>
</organism>
<dbReference type="AlphaFoldDB" id="A0A8S1PMF8"/>
<feature type="region of interest" description="Disordered" evidence="1">
    <location>
        <begin position="175"/>
        <end position="201"/>
    </location>
</feature>
<feature type="compositionally biased region" description="Basic and acidic residues" evidence="1">
    <location>
        <begin position="191"/>
        <end position="201"/>
    </location>
</feature>